<keyword evidence="1" id="KW-0479">Metal-binding</keyword>
<dbReference type="GO" id="GO:0005737">
    <property type="term" value="C:cytoplasm"/>
    <property type="evidence" value="ECO:0007669"/>
    <property type="project" value="TreeGrafter"/>
</dbReference>
<dbReference type="PANTHER" id="PTHR45953:SF1">
    <property type="entry name" value="IDURONATE 2-SULFATASE"/>
    <property type="match status" value="1"/>
</dbReference>
<dbReference type="Pfam" id="PF00884">
    <property type="entry name" value="Sulfatase"/>
    <property type="match status" value="1"/>
</dbReference>
<dbReference type="STRING" id="192903.SAMN04488513_106196"/>
<dbReference type="Gene3D" id="3.40.720.10">
    <property type="entry name" value="Alkaline Phosphatase, subunit A"/>
    <property type="match status" value="1"/>
</dbReference>
<dbReference type="EMBL" id="FQYU01000006">
    <property type="protein sequence ID" value="SHJ62442.1"/>
    <property type="molecule type" value="Genomic_DNA"/>
</dbReference>
<evidence type="ECO:0000256" key="1">
    <source>
        <dbReference type="ARBA" id="ARBA00022723"/>
    </source>
</evidence>
<evidence type="ECO:0000313" key="5">
    <source>
        <dbReference type="Proteomes" id="UP000184543"/>
    </source>
</evidence>
<reference evidence="5" key="1">
    <citation type="submission" date="2016-11" db="EMBL/GenBank/DDBJ databases">
        <authorList>
            <person name="Varghese N."/>
            <person name="Submissions S."/>
        </authorList>
    </citation>
    <scope>NUCLEOTIDE SEQUENCE [LARGE SCALE GENOMIC DNA]</scope>
    <source>
        <strain evidence="5">DSM 19858</strain>
    </source>
</reference>
<evidence type="ECO:0000256" key="2">
    <source>
        <dbReference type="ARBA" id="ARBA00022801"/>
    </source>
</evidence>
<name>A0A1M6KU67_9FLAO</name>
<keyword evidence="5" id="KW-1185">Reference proteome</keyword>
<dbReference type="GO" id="GO:0046872">
    <property type="term" value="F:metal ion binding"/>
    <property type="evidence" value="ECO:0007669"/>
    <property type="project" value="UniProtKB-KW"/>
</dbReference>
<dbReference type="AlphaFoldDB" id="A0A1M6KU67"/>
<dbReference type="GO" id="GO:0008484">
    <property type="term" value="F:sulfuric ester hydrolase activity"/>
    <property type="evidence" value="ECO:0007669"/>
    <property type="project" value="TreeGrafter"/>
</dbReference>
<accession>A0A1M6KU67</accession>
<evidence type="ECO:0000259" key="3">
    <source>
        <dbReference type="Pfam" id="PF00884"/>
    </source>
</evidence>
<sequence length="539" mass="61585">MLMLDAIFYLKFRMRILSLPFLVFGLSAFCSAQVKNDKTPNIILIFPDQLRSDYVGAKGGKWVYTPNMDRLANEGAVFTRAYSATPTCLPARAALLTGKKPWKHGLLAYAPMATKYSNEMPRLLRDAGYYTFATGKLHFKPIGAGPLNVELGAIDNAKFMHGFHEIALCEGWGHPQNAYNKWFKDKAPDKNIDGTGLGPTDHRAGVYPYGEELHPTTWTANQAIDFISGYNRNAPYFLKVAFHRPHPPFDPPKRWLDFYKKRDLPLAAVGDWADEKYGGFNKVPDIGEQQNSPRGNYGDSVVRRSREAYLASISFMDEQIGKILRALEESGELENTLILISSDHGDMMGDHHLWRKSYPYEGSSSVPMIVRWPESIGIEADRGQVIENLVELRDVLPTFLEVAQISPPTDLDGLSLLNLIKGERDNWRKTLDLEHGTCYWPENNWTGLTDAQYKYIYFATTGEEQLFDLEQDPKEMCDLAKKKEYKNTLQKWRRKMVDHLAERGEPWVVNGELGLRTEEIKFSPNYPKEYYPREIVTKY</sequence>
<dbReference type="InterPro" id="IPR000917">
    <property type="entry name" value="Sulfatase_N"/>
</dbReference>
<dbReference type="PANTHER" id="PTHR45953">
    <property type="entry name" value="IDURONATE 2-SULFATASE"/>
    <property type="match status" value="1"/>
</dbReference>
<organism evidence="4 5">
    <name type="scientific">Pseudozobellia thermophila</name>
    <dbReference type="NCBI Taxonomy" id="192903"/>
    <lineage>
        <taxon>Bacteria</taxon>
        <taxon>Pseudomonadati</taxon>
        <taxon>Bacteroidota</taxon>
        <taxon>Flavobacteriia</taxon>
        <taxon>Flavobacteriales</taxon>
        <taxon>Flavobacteriaceae</taxon>
        <taxon>Pseudozobellia</taxon>
    </lineage>
</organism>
<evidence type="ECO:0000313" key="4">
    <source>
        <dbReference type="EMBL" id="SHJ62442.1"/>
    </source>
</evidence>
<keyword evidence="2" id="KW-0378">Hydrolase</keyword>
<dbReference type="InterPro" id="IPR017850">
    <property type="entry name" value="Alkaline_phosphatase_core_sf"/>
</dbReference>
<proteinExistence type="predicted"/>
<dbReference type="SUPFAM" id="SSF53649">
    <property type="entry name" value="Alkaline phosphatase-like"/>
    <property type="match status" value="1"/>
</dbReference>
<dbReference type="NCBIfam" id="NF010322">
    <property type="entry name" value="PRK13759.1"/>
    <property type="match status" value="1"/>
</dbReference>
<gene>
    <name evidence="4" type="ORF">SAMN04488513_106196</name>
</gene>
<dbReference type="Proteomes" id="UP000184543">
    <property type="component" value="Unassembled WGS sequence"/>
</dbReference>
<feature type="domain" description="Sulfatase N-terminal" evidence="3">
    <location>
        <begin position="40"/>
        <end position="405"/>
    </location>
</feature>
<protein>
    <submittedName>
        <fullName evidence="4">Arylsulfatase A</fullName>
    </submittedName>
</protein>